<feature type="domain" description="GAGE" evidence="3">
    <location>
        <begin position="1"/>
        <end position="104"/>
    </location>
</feature>
<proteinExistence type="inferred from homology"/>
<sequence length="153" mass="16374">MSVRVRSRSRGRGDGQESSDTAETVAAQKLGGKKPQRSEPPAQNVDIEPGQEKEGGASVVQEPELEDPRQEMDVEKIEGELGGGPDVKGKIPPNVVPAKIPEGVLGEAAWTKGRTERGEETMKGVRAAIGAENWKRLKETARSPPPFPPASMN</sequence>
<evidence type="ECO:0000313" key="5">
    <source>
        <dbReference type="Proteomes" id="UP001176941"/>
    </source>
</evidence>
<evidence type="ECO:0000256" key="1">
    <source>
        <dbReference type="ARBA" id="ARBA00007043"/>
    </source>
</evidence>
<feature type="compositionally biased region" description="Basic residues" evidence="2">
    <location>
        <begin position="1"/>
        <end position="10"/>
    </location>
</feature>
<gene>
    <name evidence="4" type="ORF">MRATA1EN1_LOCUS29523</name>
</gene>
<dbReference type="PANTHER" id="PTHR14047">
    <property type="entry name" value="P ANTIGEN FAMILY MEMBER 5-RELATED"/>
    <property type="match status" value="1"/>
</dbReference>
<feature type="region of interest" description="Disordered" evidence="2">
    <location>
        <begin position="1"/>
        <end position="71"/>
    </location>
</feature>
<name>A0ABN9A5E5_RANTA</name>
<organism evidence="4 5">
    <name type="scientific">Rangifer tarandus platyrhynchus</name>
    <name type="common">Svalbard reindeer</name>
    <dbReference type="NCBI Taxonomy" id="3082113"/>
    <lineage>
        <taxon>Eukaryota</taxon>
        <taxon>Metazoa</taxon>
        <taxon>Chordata</taxon>
        <taxon>Craniata</taxon>
        <taxon>Vertebrata</taxon>
        <taxon>Euteleostomi</taxon>
        <taxon>Mammalia</taxon>
        <taxon>Eutheria</taxon>
        <taxon>Laurasiatheria</taxon>
        <taxon>Artiodactyla</taxon>
        <taxon>Ruminantia</taxon>
        <taxon>Pecora</taxon>
        <taxon>Cervidae</taxon>
        <taxon>Odocoileinae</taxon>
        <taxon>Rangifer</taxon>
    </lineage>
</organism>
<reference evidence="4" key="1">
    <citation type="submission" date="2023-04" db="EMBL/GenBank/DDBJ databases">
        <authorList>
            <consortium name="ELIXIR-Norway"/>
        </authorList>
    </citation>
    <scope>NUCLEOTIDE SEQUENCE [LARGE SCALE GENOMIC DNA]</scope>
</reference>
<dbReference type="SMART" id="SM01379">
    <property type="entry name" value="GAGE"/>
    <property type="match status" value="1"/>
</dbReference>
<evidence type="ECO:0000256" key="2">
    <source>
        <dbReference type="SAM" id="MobiDB-lite"/>
    </source>
</evidence>
<evidence type="ECO:0000259" key="3">
    <source>
        <dbReference type="SMART" id="SM01379"/>
    </source>
</evidence>
<dbReference type="InterPro" id="IPR031320">
    <property type="entry name" value="GAGE"/>
</dbReference>
<dbReference type="Proteomes" id="UP001176941">
    <property type="component" value="Chromosome X"/>
</dbReference>
<dbReference type="Pfam" id="PF05831">
    <property type="entry name" value="GAGE"/>
    <property type="match status" value="1"/>
</dbReference>
<accession>A0ABN9A5E5</accession>
<evidence type="ECO:0000313" key="4">
    <source>
        <dbReference type="EMBL" id="CAI9180561.1"/>
    </source>
</evidence>
<protein>
    <recommendedName>
        <fullName evidence="3">GAGE domain-containing protein</fullName>
    </recommendedName>
</protein>
<keyword evidence="5" id="KW-1185">Reference proteome</keyword>
<feature type="compositionally biased region" description="Pro residues" evidence="2">
    <location>
        <begin position="143"/>
        <end position="153"/>
    </location>
</feature>
<dbReference type="InterPro" id="IPR008625">
    <property type="entry name" value="GAGE_fam"/>
</dbReference>
<dbReference type="PANTHER" id="PTHR14047:SF11">
    <property type="entry name" value="P ANTIGEN FAMILY MEMBER 4"/>
    <property type="match status" value="1"/>
</dbReference>
<comment type="similarity">
    <text evidence="1">Belongs to the GAGE family.</text>
</comment>
<feature type="region of interest" description="Disordered" evidence="2">
    <location>
        <begin position="133"/>
        <end position="153"/>
    </location>
</feature>
<dbReference type="EMBL" id="OX460343">
    <property type="protein sequence ID" value="CAI9180561.1"/>
    <property type="molecule type" value="Genomic_DNA"/>
</dbReference>